<dbReference type="SUPFAM" id="SSF158372">
    <property type="entry name" value="AF1782-like"/>
    <property type="match status" value="1"/>
</dbReference>
<evidence type="ECO:0000313" key="2">
    <source>
        <dbReference type="EMBL" id="AEH07065.1"/>
    </source>
</evidence>
<reference evidence="2" key="1">
    <citation type="submission" date="2011-05" db="EMBL/GenBank/DDBJ databases">
        <title>Complete sequence of chromosome of Methanothermococcus okinawensis IH1.</title>
        <authorList>
            <consortium name="US DOE Joint Genome Institute"/>
            <person name="Lucas S."/>
            <person name="Han J."/>
            <person name="Lapidus A."/>
            <person name="Cheng J.-F."/>
            <person name="Goodwin L."/>
            <person name="Pitluck S."/>
            <person name="Peters L."/>
            <person name="Mikhailova N."/>
            <person name="Held B."/>
            <person name="Han C."/>
            <person name="Tapia R."/>
            <person name="Land M."/>
            <person name="Hauser L."/>
            <person name="Kyrpides N."/>
            <person name="Ivanova N."/>
            <person name="Pagani I."/>
            <person name="Sieprawska-Lupa M."/>
            <person name="Takai K."/>
            <person name="Miyazaki J."/>
            <person name="Whitman W."/>
            <person name="Woyke T."/>
        </authorList>
    </citation>
    <scope>NUCLEOTIDE SEQUENCE</scope>
    <source>
        <strain evidence="2">IH1</strain>
    </source>
</reference>
<protein>
    <recommendedName>
        <fullName evidence="1">DUF357 domain-containing protein</fullName>
    </recommendedName>
</protein>
<evidence type="ECO:0000259" key="1">
    <source>
        <dbReference type="Pfam" id="PF04010"/>
    </source>
</evidence>
<dbReference type="eggNOG" id="arCOG01224">
    <property type="taxonomic scope" value="Archaea"/>
</dbReference>
<gene>
    <name evidence="2" type="ordered locus">Metok_1095</name>
</gene>
<dbReference type="GeneID" id="10773251"/>
<dbReference type="OrthoDB" id="148073at2157"/>
<sequence length="112" mass="12698">MDINCNNGSNNSSNINNIISNKKLYNYLSRTEEAINIIKKGFPPKRSLLYDVAEDFLCMIECYFNDAKTFIEKGDYVNAFASLNYAYGWIDAGARLGIFNVGDDDIRFTLAK</sequence>
<keyword evidence="3" id="KW-1185">Reference proteome</keyword>
<dbReference type="EMBL" id="CP002792">
    <property type="protein sequence ID" value="AEH07065.1"/>
    <property type="molecule type" value="Genomic_DNA"/>
</dbReference>
<dbReference type="Proteomes" id="UP000009296">
    <property type="component" value="Chromosome"/>
</dbReference>
<organism evidence="2 3">
    <name type="scientific">Methanothermococcus okinawensis (strain DSM 14208 / JCM 11175 / IH1)</name>
    <dbReference type="NCBI Taxonomy" id="647113"/>
    <lineage>
        <taxon>Archaea</taxon>
        <taxon>Methanobacteriati</taxon>
        <taxon>Methanobacteriota</taxon>
        <taxon>Methanomada group</taxon>
        <taxon>Methanococci</taxon>
        <taxon>Methanococcales</taxon>
        <taxon>Methanococcaceae</taxon>
        <taxon>Methanothermococcus</taxon>
    </lineage>
</organism>
<feature type="domain" description="DUF357" evidence="1">
    <location>
        <begin position="26"/>
        <end position="99"/>
    </location>
</feature>
<dbReference type="HOGENOM" id="CLU_180506_0_0_2"/>
<dbReference type="Gene3D" id="1.20.1270.90">
    <property type="entry name" value="AF1782-like"/>
    <property type="match status" value="1"/>
</dbReference>
<dbReference type="InterPro" id="IPR036809">
    <property type="entry name" value="AF1782-like_sf"/>
</dbReference>
<evidence type="ECO:0000313" key="3">
    <source>
        <dbReference type="Proteomes" id="UP000009296"/>
    </source>
</evidence>
<name>F8ANL0_METOI</name>
<proteinExistence type="predicted"/>
<dbReference type="STRING" id="647113.Metok_1095"/>
<dbReference type="RefSeq" id="WP_013867249.1">
    <property type="nucleotide sequence ID" value="NC_015636.1"/>
</dbReference>
<dbReference type="InterPro" id="IPR023140">
    <property type="entry name" value="DUF357"/>
</dbReference>
<dbReference type="KEGG" id="mok:Metok_1095"/>
<dbReference type="AlphaFoldDB" id="F8ANL0"/>
<accession>F8ANL0</accession>
<dbReference type="Pfam" id="PF04010">
    <property type="entry name" value="DUF357"/>
    <property type="match status" value="1"/>
</dbReference>